<organism evidence="2 3">
    <name type="scientific">Cohnella xylanilytica</name>
    <dbReference type="NCBI Taxonomy" id="557555"/>
    <lineage>
        <taxon>Bacteria</taxon>
        <taxon>Bacillati</taxon>
        <taxon>Bacillota</taxon>
        <taxon>Bacilli</taxon>
        <taxon>Bacillales</taxon>
        <taxon>Paenibacillaceae</taxon>
        <taxon>Cohnella</taxon>
    </lineage>
</organism>
<evidence type="ECO:0000313" key="2">
    <source>
        <dbReference type="EMBL" id="MBB6691806.1"/>
    </source>
</evidence>
<evidence type="ECO:0000259" key="1">
    <source>
        <dbReference type="Pfam" id="PF00501"/>
    </source>
</evidence>
<keyword evidence="3" id="KW-1185">Reference proteome</keyword>
<evidence type="ECO:0000313" key="3">
    <source>
        <dbReference type="Proteomes" id="UP000553776"/>
    </source>
</evidence>
<protein>
    <submittedName>
        <fullName evidence="2">CoF synthetase</fullName>
    </submittedName>
</protein>
<dbReference type="Proteomes" id="UP000553776">
    <property type="component" value="Unassembled WGS sequence"/>
</dbReference>
<dbReference type="SUPFAM" id="SSF56801">
    <property type="entry name" value="Acetyl-CoA synthetase-like"/>
    <property type="match status" value="1"/>
</dbReference>
<dbReference type="Gene3D" id="3.40.50.12780">
    <property type="entry name" value="N-terminal domain of ligase-like"/>
    <property type="match status" value="1"/>
</dbReference>
<feature type="domain" description="AMP-dependent synthetase/ligase" evidence="1">
    <location>
        <begin position="119"/>
        <end position="200"/>
    </location>
</feature>
<dbReference type="AlphaFoldDB" id="A0A841TU54"/>
<dbReference type="PANTHER" id="PTHR43845:SF1">
    <property type="entry name" value="BLR5969 PROTEIN"/>
    <property type="match status" value="1"/>
</dbReference>
<dbReference type="EMBL" id="JACJVR010000039">
    <property type="protein sequence ID" value="MBB6691806.1"/>
    <property type="molecule type" value="Genomic_DNA"/>
</dbReference>
<comment type="caution">
    <text evidence="2">The sequence shown here is derived from an EMBL/GenBank/DDBJ whole genome shotgun (WGS) entry which is preliminary data.</text>
</comment>
<dbReference type="Pfam" id="PF00501">
    <property type="entry name" value="AMP-binding"/>
    <property type="match status" value="1"/>
</dbReference>
<accession>A0A841TU54</accession>
<sequence>MSESAVRQALDLDSLPLVTSDVLEKHYYSPHQPLGKRQDLHVYRTSGTSSGLRKTIYYSDEDERLYAEIKSKIFGRFLQGSGARTALSDMGTGHAANTATDVFLRIGLQAESISFRLPVERHLERLDAVRPDVLYTMPSILDSLLQAADDPKRYRIRKVILVGEAAPPAWIERAAERLGIGPADVMDTYGSIEIGTIAYFSHEHGRYLFAEGIEAEGLRNVPAIPGSDGLADDESVLVLTSTARDLFPSLRYVTYDVVRDLRPIEVDGEPRMSFQALVRRLGPELKHGEKISVYDIEDVVFRHIGQAIVRVQVTDNKLRVHVGGEAATPERLAAIENDLMDRIPEIGQMIRNRLLDELKVVRADEASPRAANAVKHKKIYTE</sequence>
<dbReference type="PANTHER" id="PTHR43845">
    <property type="entry name" value="BLR5969 PROTEIN"/>
    <property type="match status" value="1"/>
</dbReference>
<reference evidence="2 3" key="1">
    <citation type="submission" date="2020-08" db="EMBL/GenBank/DDBJ databases">
        <title>Cohnella phylogeny.</title>
        <authorList>
            <person name="Dunlap C."/>
        </authorList>
    </citation>
    <scope>NUCLEOTIDE SEQUENCE [LARGE SCALE GENOMIC DNA]</scope>
    <source>
        <strain evidence="2 3">DSM 25239</strain>
    </source>
</reference>
<dbReference type="InterPro" id="IPR000873">
    <property type="entry name" value="AMP-dep_synth/lig_dom"/>
</dbReference>
<dbReference type="InterPro" id="IPR042099">
    <property type="entry name" value="ANL_N_sf"/>
</dbReference>
<proteinExistence type="predicted"/>
<gene>
    <name evidence="2" type="ORF">H7B90_10395</name>
</gene>
<name>A0A841TU54_9BACL</name>